<organism evidence="5 6">
    <name type="scientific">Marinobacter koreensis</name>
    <dbReference type="NCBI Taxonomy" id="335974"/>
    <lineage>
        <taxon>Bacteria</taxon>
        <taxon>Pseudomonadati</taxon>
        <taxon>Pseudomonadota</taxon>
        <taxon>Gammaproteobacteria</taxon>
        <taxon>Pseudomonadales</taxon>
        <taxon>Marinobacteraceae</taxon>
        <taxon>Marinobacter</taxon>
    </lineage>
</organism>
<feature type="chain" id="PRO_5046281196" evidence="3">
    <location>
        <begin position="26"/>
        <end position="328"/>
    </location>
</feature>
<evidence type="ECO:0000256" key="3">
    <source>
        <dbReference type="SAM" id="SignalP"/>
    </source>
</evidence>
<feature type="repeat" description="TPR" evidence="1">
    <location>
        <begin position="233"/>
        <end position="266"/>
    </location>
</feature>
<feature type="domain" description="Peptidase C39-like" evidence="4">
    <location>
        <begin position="47"/>
        <end position="159"/>
    </location>
</feature>
<dbReference type="EMBL" id="JBHSNL010000004">
    <property type="protein sequence ID" value="MFC5546008.1"/>
    <property type="molecule type" value="Genomic_DNA"/>
</dbReference>
<keyword evidence="3" id="KW-0732">Signal</keyword>
<dbReference type="PROSITE" id="PS51257">
    <property type="entry name" value="PROKAR_LIPOPROTEIN"/>
    <property type="match status" value="1"/>
</dbReference>
<keyword evidence="6" id="KW-1185">Reference proteome</keyword>
<dbReference type="InterPro" id="IPR011990">
    <property type="entry name" value="TPR-like_helical_dom_sf"/>
</dbReference>
<keyword evidence="1" id="KW-0802">TPR repeat</keyword>
<dbReference type="SMART" id="SM00028">
    <property type="entry name" value="TPR"/>
    <property type="match status" value="2"/>
</dbReference>
<gene>
    <name evidence="5" type="ORF">ACFPQA_13150</name>
</gene>
<sequence length="328" mass="35839">MHYLKLACRITALFTVVLLAGCATAPPWPDLQPSTGDQQPSFELLGDVPFYPQEKYQCGPASLAMMLNAQGLDTTPEQLKDLVYIPERTGSLQVEMVATARAHDMVVYPIDNDLKAVFAEVTQGHPVLVMQNLLFDWWPQWHFAVVVGFNSHDKTVILNTDTRKHYAMAYETFSATWQRADGWAVVILPPDTLPATAKPLSYLRAAHDLEATGHIAAADKAYVLATDTWPDEFAAWMALGNLRFSEGDWTGAVSGFSQAVQHFPKRPEGWNNLAFALDKANCPSGAKDALDCAQALAPNTFDDTGLDGESSGTSDNCPTLPACPTPPR</sequence>
<dbReference type="InterPro" id="IPR039564">
    <property type="entry name" value="Peptidase_C39-like"/>
</dbReference>
<accession>A0ABW0RQQ1</accession>
<dbReference type="CDD" id="cd02549">
    <property type="entry name" value="Peptidase_C39A"/>
    <property type="match status" value="1"/>
</dbReference>
<dbReference type="SUPFAM" id="SSF48452">
    <property type="entry name" value="TPR-like"/>
    <property type="match status" value="1"/>
</dbReference>
<dbReference type="Gene3D" id="1.25.40.10">
    <property type="entry name" value="Tetratricopeptide repeat domain"/>
    <property type="match status" value="1"/>
</dbReference>
<dbReference type="InterPro" id="IPR039563">
    <property type="entry name" value="Peptidase_C39_single_dom"/>
</dbReference>
<name>A0ABW0RQQ1_9GAMM</name>
<dbReference type="Pfam" id="PF13529">
    <property type="entry name" value="Peptidase_C39_2"/>
    <property type="match status" value="1"/>
</dbReference>
<evidence type="ECO:0000256" key="1">
    <source>
        <dbReference type="PROSITE-ProRule" id="PRU00339"/>
    </source>
</evidence>
<comment type="caution">
    <text evidence="5">The sequence shown here is derived from an EMBL/GenBank/DDBJ whole genome shotgun (WGS) entry which is preliminary data.</text>
</comment>
<reference evidence="6" key="1">
    <citation type="journal article" date="2019" name="Int. J. Syst. Evol. Microbiol.">
        <title>The Global Catalogue of Microorganisms (GCM) 10K type strain sequencing project: providing services to taxonomists for standard genome sequencing and annotation.</title>
        <authorList>
            <consortium name="The Broad Institute Genomics Platform"/>
            <consortium name="The Broad Institute Genome Sequencing Center for Infectious Disease"/>
            <person name="Wu L."/>
            <person name="Ma J."/>
        </authorList>
    </citation>
    <scope>NUCLEOTIDE SEQUENCE [LARGE SCALE GENOMIC DNA]</scope>
    <source>
        <strain evidence="6">CGMCC 4.1799</strain>
    </source>
</reference>
<dbReference type="Gene3D" id="3.90.70.10">
    <property type="entry name" value="Cysteine proteinases"/>
    <property type="match status" value="1"/>
</dbReference>
<evidence type="ECO:0000313" key="6">
    <source>
        <dbReference type="Proteomes" id="UP001596055"/>
    </source>
</evidence>
<evidence type="ECO:0000259" key="4">
    <source>
        <dbReference type="Pfam" id="PF13529"/>
    </source>
</evidence>
<protein>
    <submittedName>
        <fullName evidence="5">PA2778 family cysteine peptidase</fullName>
    </submittedName>
</protein>
<evidence type="ECO:0000313" key="5">
    <source>
        <dbReference type="EMBL" id="MFC5546008.1"/>
    </source>
</evidence>
<proteinExistence type="predicted"/>
<evidence type="ECO:0000256" key="2">
    <source>
        <dbReference type="SAM" id="MobiDB-lite"/>
    </source>
</evidence>
<dbReference type="InterPro" id="IPR019734">
    <property type="entry name" value="TPR_rpt"/>
</dbReference>
<feature type="signal peptide" evidence="3">
    <location>
        <begin position="1"/>
        <end position="25"/>
    </location>
</feature>
<dbReference type="PROSITE" id="PS50005">
    <property type="entry name" value="TPR"/>
    <property type="match status" value="1"/>
</dbReference>
<dbReference type="Proteomes" id="UP001596055">
    <property type="component" value="Unassembled WGS sequence"/>
</dbReference>
<feature type="region of interest" description="Disordered" evidence="2">
    <location>
        <begin position="303"/>
        <end position="328"/>
    </location>
</feature>
<dbReference type="NCBIfam" id="NF033920">
    <property type="entry name" value="C39_PA2778_fam"/>
    <property type="match status" value="1"/>
</dbReference>
<dbReference type="RefSeq" id="WP_248160326.1">
    <property type="nucleotide sequence ID" value="NZ_JAKZAJ010000005.1"/>
</dbReference>